<dbReference type="AlphaFoldDB" id="A0A1Y5P629"/>
<name>A0A1Y5P629_9MICO</name>
<protein>
    <submittedName>
        <fullName evidence="1">Uncharacterized protein</fullName>
    </submittedName>
</protein>
<evidence type="ECO:0000313" key="1">
    <source>
        <dbReference type="EMBL" id="SBS72990.1"/>
    </source>
</evidence>
<proteinExistence type="predicted"/>
<sequence>MRESGLFFIPSSADHGPLFFEPSEVERVDRVQLMARVVTRLRLIERSDPPELASPTREFSDVFGPW</sequence>
<organism evidence="1">
    <name type="scientific">uncultured Microbacterium sp</name>
    <dbReference type="NCBI Taxonomy" id="191216"/>
    <lineage>
        <taxon>Bacteria</taxon>
        <taxon>Bacillati</taxon>
        <taxon>Actinomycetota</taxon>
        <taxon>Actinomycetes</taxon>
        <taxon>Micrococcales</taxon>
        <taxon>Microbacteriaceae</taxon>
        <taxon>Microbacterium</taxon>
        <taxon>environmental samples</taxon>
    </lineage>
</organism>
<dbReference type="EMBL" id="FLQR01000007">
    <property type="protein sequence ID" value="SBS72990.1"/>
    <property type="molecule type" value="Genomic_DNA"/>
</dbReference>
<accession>A0A1Y5P629</accession>
<gene>
    <name evidence="1" type="ORF">MIPYR_30339</name>
</gene>
<reference evidence="1" key="1">
    <citation type="submission" date="2016-03" db="EMBL/GenBank/DDBJ databases">
        <authorList>
            <person name="Ploux O."/>
        </authorList>
    </citation>
    <scope>NUCLEOTIDE SEQUENCE</scope>
    <source>
        <strain evidence="1">UC1</strain>
    </source>
</reference>